<dbReference type="RefSeq" id="WP_080747749.1">
    <property type="nucleotide sequence ID" value="NZ_KN150854.1"/>
</dbReference>
<evidence type="ECO:0000256" key="1">
    <source>
        <dbReference type="SAM" id="MobiDB-lite"/>
    </source>
</evidence>
<evidence type="ECO:0000313" key="3">
    <source>
        <dbReference type="Proteomes" id="UP000029575"/>
    </source>
</evidence>
<organism evidence="2 3">
    <name type="scientific">Burkholderia cepacia</name>
    <name type="common">Pseudomonas cepacia</name>
    <dbReference type="NCBI Taxonomy" id="292"/>
    <lineage>
        <taxon>Bacteria</taxon>
        <taxon>Pseudomonadati</taxon>
        <taxon>Pseudomonadota</taxon>
        <taxon>Betaproteobacteria</taxon>
        <taxon>Burkholderiales</taxon>
        <taxon>Burkholderiaceae</taxon>
        <taxon>Burkholderia</taxon>
        <taxon>Burkholderia cepacia complex</taxon>
    </lineage>
</organism>
<evidence type="ECO:0000313" key="2">
    <source>
        <dbReference type="EMBL" id="KGB99733.1"/>
    </source>
</evidence>
<accession>A0AA88Z3G5</accession>
<sequence>MPNEPRPIPIRQIRAVYDDSTIRVYQAYSDTIADTTLANGTFVSPPFKMERMTWIKPSFLWTMYRSGWGQKDPNQARILAIDISHDGFAWALAHSSPSHPSESTSPEQWRRIKEENPVRIQWDPERDLQLQPLTHRAIQIGLSKQAINLYVQEWIQRVSDVTQLAHDIHALVRANRFDEARLILPHEEPYQPIPSSQKNKPTPDN</sequence>
<dbReference type="PANTHER" id="PTHR38567:SF1">
    <property type="entry name" value="DUF4291 DOMAIN-CONTAINING PROTEIN"/>
    <property type="match status" value="1"/>
</dbReference>
<evidence type="ECO:0008006" key="4">
    <source>
        <dbReference type="Google" id="ProtNLM"/>
    </source>
</evidence>
<feature type="compositionally biased region" description="Polar residues" evidence="1">
    <location>
        <begin position="193"/>
        <end position="205"/>
    </location>
</feature>
<dbReference type="InterPro" id="IPR025633">
    <property type="entry name" value="DUF4291"/>
</dbReference>
<reference evidence="2 3" key="1">
    <citation type="submission" date="2014-06" db="EMBL/GenBank/DDBJ databases">
        <authorList>
            <person name="Bishop-Lilly K.A."/>
            <person name="Broomall S.M."/>
            <person name="Chain P.S."/>
            <person name="Chertkov O."/>
            <person name="Coyne S.R."/>
            <person name="Daligault H.E."/>
            <person name="Davenport K.W."/>
            <person name="Erkkila T."/>
            <person name="Frey K.G."/>
            <person name="Gibbons H.S."/>
            <person name="Gu W."/>
            <person name="Jaissle J."/>
            <person name="Johnson S.L."/>
            <person name="Koroleva G.I."/>
            <person name="Ladner J.T."/>
            <person name="Lo C.-C."/>
            <person name="Minogue T.D."/>
            <person name="Munk C."/>
            <person name="Palacios G.F."/>
            <person name="Redden C.L."/>
            <person name="Rosenzweig C.N."/>
            <person name="Scholz M.B."/>
            <person name="Teshima H."/>
            <person name="Xu Y."/>
        </authorList>
    </citation>
    <scope>NUCLEOTIDE SEQUENCE [LARGE SCALE GENOMIC DNA]</scope>
    <source>
        <strain evidence="2 3">DWS 37UF10B-2</strain>
    </source>
</reference>
<dbReference type="Pfam" id="PF14124">
    <property type="entry name" value="DUF4291"/>
    <property type="match status" value="1"/>
</dbReference>
<comment type="caution">
    <text evidence="2">The sequence shown here is derived from an EMBL/GenBank/DDBJ whole genome shotgun (WGS) entry which is preliminary data.</text>
</comment>
<dbReference type="Proteomes" id="UP000029575">
    <property type="component" value="Unassembled WGS sequence"/>
</dbReference>
<gene>
    <name evidence="2" type="ORF">DM43_3095</name>
</gene>
<dbReference type="AlphaFoldDB" id="A0AA88Z3G5"/>
<dbReference type="EMBL" id="JPGD01000005">
    <property type="protein sequence ID" value="KGB99733.1"/>
    <property type="molecule type" value="Genomic_DNA"/>
</dbReference>
<feature type="region of interest" description="Disordered" evidence="1">
    <location>
        <begin position="186"/>
        <end position="205"/>
    </location>
</feature>
<protein>
    <recommendedName>
        <fullName evidence="4">DUF4291 domain-containing protein</fullName>
    </recommendedName>
</protein>
<proteinExistence type="predicted"/>
<name>A0AA88Z3G5_BURCE</name>
<dbReference type="PANTHER" id="PTHR38567">
    <property type="entry name" value="DUF4291 DOMAIN-CONTAINING PROTEIN"/>
    <property type="match status" value="1"/>
</dbReference>